<name>A0A139I536_9PEZI</name>
<proteinExistence type="predicted"/>
<evidence type="ECO:0000313" key="1">
    <source>
        <dbReference type="EMBL" id="KXT09873.1"/>
    </source>
</evidence>
<comment type="caution">
    <text evidence="1">The sequence shown here is derived from an EMBL/GenBank/DDBJ whole genome shotgun (WGS) entry which is preliminary data.</text>
</comment>
<accession>A0A139I536</accession>
<protein>
    <submittedName>
        <fullName evidence="1">Uncharacterized protein</fullName>
    </submittedName>
</protein>
<organism evidence="1 2">
    <name type="scientific">Pseudocercospora musae</name>
    <dbReference type="NCBI Taxonomy" id="113226"/>
    <lineage>
        <taxon>Eukaryota</taxon>
        <taxon>Fungi</taxon>
        <taxon>Dikarya</taxon>
        <taxon>Ascomycota</taxon>
        <taxon>Pezizomycotina</taxon>
        <taxon>Dothideomycetes</taxon>
        <taxon>Dothideomycetidae</taxon>
        <taxon>Mycosphaerellales</taxon>
        <taxon>Mycosphaerellaceae</taxon>
        <taxon>Pseudocercospora</taxon>
    </lineage>
</organism>
<dbReference type="OrthoDB" id="5322539at2759"/>
<reference evidence="1 2" key="1">
    <citation type="submission" date="2015-07" db="EMBL/GenBank/DDBJ databases">
        <title>Comparative genomics of the Sigatoka disease complex on banana suggests a link between parallel evolutionary changes in Pseudocercospora fijiensis and Pseudocercospora eumusae and increased virulence on the banana host.</title>
        <authorList>
            <person name="Chang T.-C."/>
            <person name="Salvucci A."/>
            <person name="Crous P.W."/>
            <person name="Stergiopoulos I."/>
        </authorList>
    </citation>
    <scope>NUCLEOTIDE SEQUENCE [LARGE SCALE GENOMIC DNA]</scope>
    <source>
        <strain evidence="1 2">CBS 116634</strain>
    </source>
</reference>
<dbReference type="EMBL" id="LFZO01000301">
    <property type="protein sequence ID" value="KXT09873.1"/>
    <property type="molecule type" value="Genomic_DNA"/>
</dbReference>
<dbReference type="Proteomes" id="UP000073492">
    <property type="component" value="Unassembled WGS sequence"/>
</dbReference>
<dbReference type="AlphaFoldDB" id="A0A139I536"/>
<sequence length="284" mass="32773">MAAHEHFDFFGLPREIRDLVYRQSLATVEHEGENKKHRWSKRMLLPFYYVDYSEDPACTSVHELWSQFRQRVHPTRLAELLDVDKRFVAELSEEARHCEVAVLLEIDVRKPFADFITPARSGRGGKMASGQWSIERLGAPLRNILTGVRLRFWRFQTGDGCEFRKELSVLAPFLSITSRDLFAELPCLGQIAVQFPRHWYTVVLPSQRADYPPVPCLSLSPLHGPARPRWAPGHGPIVTFQLSQKRLEYWLERIPEPPEGVGPSDWMISLLNYGEGDLVRWLPS</sequence>
<evidence type="ECO:0000313" key="2">
    <source>
        <dbReference type="Proteomes" id="UP000073492"/>
    </source>
</evidence>
<keyword evidence="2" id="KW-1185">Reference proteome</keyword>
<gene>
    <name evidence="1" type="ORF">AC579_6741</name>
</gene>